<dbReference type="Gene3D" id="1.10.8.430">
    <property type="entry name" value="Helical domain of apoptotic protease-activating factors"/>
    <property type="match status" value="1"/>
</dbReference>
<dbReference type="EMBL" id="JAWXYG010000007">
    <property type="protein sequence ID" value="KAK4267308.1"/>
    <property type="molecule type" value="Genomic_DNA"/>
</dbReference>
<evidence type="ECO:0000259" key="4">
    <source>
        <dbReference type="PROSITE" id="PS51153"/>
    </source>
</evidence>
<dbReference type="InterPro" id="IPR042197">
    <property type="entry name" value="Apaf_helical"/>
</dbReference>
<dbReference type="InterPro" id="IPR027417">
    <property type="entry name" value="P-loop_NTPase"/>
</dbReference>
<dbReference type="Gene3D" id="3.40.50.300">
    <property type="entry name" value="P-loop containing nucleotide triphosphate hydrolases"/>
    <property type="match status" value="1"/>
</dbReference>
<dbReference type="InterPro" id="IPR032675">
    <property type="entry name" value="LRR_dom_sf"/>
</dbReference>
<dbReference type="Gene3D" id="1.10.10.10">
    <property type="entry name" value="Winged helix-like DNA-binding domain superfamily/Winged helix DNA-binding domain"/>
    <property type="match status" value="1"/>
</dbReference>
<dbReference type="Pfam" id="PF00931">
    <property type="entry name" value="NB-ARC"/>
    <property type="match status" value="1"/>
</dbReference>
<name>A0AAE1MMR2_9FABA</name>
<dbReference type="SUPFAM" id="SSF52540">
    <property type="entry name" value="P-loop containing nucleoside triphosphate hydrolases"/>
    <property type="match status" value="1"/>
</dbReference>
<dbReference type="AlphaFoldDB" id="A0AAE1MMR2"/>
<comment type="caution">
    <text evidence="5">The sequence shown here is derived from an EMBL/GenBank/DDBJ whole genome shotgun (WGS) entry which is preliminary data.</text>
</comment>
<keyword evidence="2" id="KW-0677">Repeat</keyword>
<comment type="similarity">
    <text evidence="1">Belongs to the disease resistance NB-LRR family.</text>
</comment>
<dbReference type="Gene3D" id="3.80.10.10">
    <property type="entry name" value="Ribonuclease Inhibitor"/>
    <property type="match status" value="1"/>
</dbReference>
<dbReference type="InterPro" id="IPR008808">
    <property type="entry name" value="Powdery_mildew-R_dom"/>
</dbReference>
<accession>A0AAE1MMR2</accession>
<protein>
    <recommendedName>
        <fullName evidence="4">RPW8 domain-containing protein</fullName>
    </recommendedName>
</protein>
<evidence type="ECO:0000313" key="5">
    <source>
        <dbReference type="EMBL" id="KAK4267308.1"/>
    </source>
</evidence>
<organism evidence="5 6">
    <name type="scientific">Acacia crassicarpa</name>
    <name type="common">northern wattle</name>
    <dbReference type="NCBI Taxonomy" id="499986"/>
    <lineage>
        <taxon>Eukaryota</taxon>
        <taxon>Viridiplantae</taxon>
        <taxon>Streptophyta</taxon>
        <taxon>Embryophyta</taxon>
        <taxon>Tracheophyta</taxon>
        <taxon>Spermatophyta</taxon>
        <taxon>Magnoliopsida</taxon>
        <taxon>eudicotyledons</taxon>
        <taxon>Gunneridae</taxon>
        <taxon>Pentapetalae</taxon>
        <taxon>rosids</taxon>
        <taxon>fabids</taxon>
        <taxon>Fabales</taxon>
        <taxon>Fabaceae</taxon>
        <taxon>Caesalpinioideae</taxon>
        <taxon>mimosoid clade</taxon>
        <taxon>Acacieae</taxon>
        <taxon>Acacia</taxon>
    </lineage>
</organism>
<dbReference type="GO" id="GO:0043531">
    <property type="term" value="F:ADP binding"/>
    <property type="evidence" value="ECO:0007669"/>
    <property type="project" value="InterPro"/>
</dbReference>
<sequence>MVDAALLLELGEIASGVVEKGLKYKSTREMLKSTTKDLGPVVQQIEQSVKEMDQPSEEIEKLKEIIAANHEVLGNIQIHWWNCCLAPCFQGKLDEEYQSLVRYSSVQVQIHMLRDVKTILSKLSTRDDDDDGDSRRRQIITVQETRVQETKDISITTTPTTFKDDDDDDVLGVFPEFIVGLEGPLMKQLKDKLINGDEQVLNLYGFTGSGKTTLAKILCRHPQVKGKFKKIIFETLATQTKSNEAMKQLQNRLLEVGENPILLVLDDVRSSSSSVSRNNIVEQFRIRMSSDSKILVTSRNPIASPATLYAMNPLSVDDAITLLRHFFQPSNIDFSDHQVREILLQIVEDCKRLPLAIEFIGRKLQEKGLDDLQKLQKEWSRCHSILDPNKDLLTHLQNSMHLLVHHCVRECFMDLALFPPHQNIPVAALVDMWIELYNLDELGIYAMTFLHKLTSLNLASGIKLKRMVGRIEDNGYNDHFLRQHDLLRNLAVSLSSEETFENRKRLILENMNENDLPEWWPSQQKKPMLSRVLSDLTGIETKQQKVAARIISLSTDQNIIPDWCDVHAADTVVLVLNLETAEFTLPEFIQKMRSLRVVILTNYGLSHSTKLTNPELLGSLWALKRIRLQQVSVPCFCELKNLRKLSLHFCQVKNAFENSPIEFSEAMPNLVALNIEDCKDLVRLTAGLCNIITMKKISIVGCPKFIELPEEIGKLENLELLRVSYCTDFNKIPESITKLKRLRLLDISNCVSIRKLPDNIGELRNLRKLYMMGCPISKLPDSVEDMENLENVKCCDYTYPFWQAIKTSRSSGLHINMA</sequence>
<feature type="domain" description="RPW8" evidence="4">
    <location>
        <begin position="1"/>
        <end position="142"/>
    </location>
</feature>
<dbReference type="Pfam" id="PF23598">
    <property type="entry name" value="LRR_14"/>
    <property type="match status" value="1"/>
</dbReference>
<dbReference type="InterPro" id="IPR002182">
    <property type="entry name" value="NB-ARC"/>
</dbReference>
<evidence type="ECO:0000256" key="2">
    <source>
        <dbReference type="ARBA" id="ARBA00022737"/>
    </source>
</evidence>
<dbReference type="PANTHER" id="PTHR36766:SF3">
    <property type="entry name" value="RPW8 DOMAIN-CONTAINING PROTEIN"/>
    <property type="match status" value="1"/>
</dbReference>
<proteinExistence type="inferred from homology"/>
<dbReference type="Proteomes" id="UP001293593">
    <property type="component" value="Unassembled WGS sequence"/>
</dbReference>
<keyword evidence="6" id="KW-1185">Reference proteome</keyword>
<dbReference type="GO" id="GO:0006952">
    <property type="term" value="P:defense response"/>
    <property type="evidence" value="ECO:0007669"/>
    <property type="project" value="UniProtKB-KW"/>
</dbReference>
<dbReference type="Pfam" id="PF05659">
    <property type="entry name" value="RPW8"/>
    <property type="match status" value="1"/>
</dbReference>
<reference evidence="5" key="1">
    <citation type="submission" date="2023-10" db="EMBL/GenBank/DDBJ databases">
        <title>Chromosome-level genome of the transformable northern wattle, Acacia crassicarpa.</title>
        <authorList>
            <person name="Massaro I."/>
            <person name="Sinha N.R."/>
            <person name="Poethig S."/>
            <person name="Leichty A.R."/>
        </authorList>
    </citation>
    <scope>NUCLEOTIDE SEQUENCE</scope>
    <source>
        <strain evidence="5">Acra3RX</strain>
        <tissue evidence="5">Leaf</tissue>
    </source>
</reference>
<dbReference type="InterPro" id="IPR055414">
    <property type="entry name" value="LRR_R13L4/SHOC2-like"/>
</dbReference>
<dbReference type="PROSITE" id="PS51153">
    <property type="entry name" value="RPW8"/>
    <property type="match status" value="1"/>
</dbReference>
<gene>
    <name evidence="5" type="ORF">QN277_024106</name>
</gene>
<evidence type="ECO:0000256" key="1">
    <source>
        <dbReference type="ARBA" id="ARBA00008894"/>
    </source>
</evidence>
<evidence type="ECO:0000313" key="6">
    <source>
        <dbReference type="Proteomes" id="UP001293593"/>
    </source>
</evidence>
<keyword evidence="3" id="KW-0611">Plant defense</keyword>
<dbReference type="InterPro" id="IPR036388">
    <property type="entry name" value="WH-like_DNA-bd_sf"/>
</dbReference>
<dbReference type="PRINTS" id="PR00364">
    <property type="entry name" value="DISEASERSIST"/>
</dbReference>
<dbReference type="PANTHER" id="PTHR36766">
    <property type="entry name" value="PLANT BROAD-SPECTRUM MILDEW RESISTANCE PROTEIN RPW8"/>
    <property type="match status" value="1"/>
</dbReference>
<dbReference type="SUPFAM" id="SSF52058">
    <property type="entry name" value="L domain-like"/>
    <property type="match status" value="1"/>
</dbReference>
<evidence type="ECO:0000256" key="3">
    <source>
        <dbReference type="ARBA" id="ARBA00022821"/>
    </source>
</evidence>